<organism evidence="10 11">
    <name type="scientific">Parnassius apollo</name>
    <name type="common">Apollo butterfly</name>
    <name type="synonym">Papilio apollo</name>
    <dbReference type="NCBI Taxonomy" id="110799"/>
    <lineage>
        <taxon>Eukaryota</taxon>
        <taxon>Metazoa</taxon>
        <taxon>Ecdysozoa</taxon>
        <taxon>Arthropoda</taxon>
        <taxon>Hexapoda</taxon>
        <taxon>Insecta</taxon>
        <taxon>Pterygota</taxon>
        <taxon>Neoptera</taxon>
        <taxon>Endopterygota</taxon>
        <taxon>Lepidoptera</taxon>
        <taxon>Glossata</taxon>
        <taxon>Ditrysia</taxon>
        <taxon>Papilionoidea</taxon>
        <taxon>Papilionidae</taxon>
        <taxon>Parnassiinae</taxon>
        <taxon>Parnassini</taxon>
        <taxon>Parnassius</taxon>
        <taxon>Parnassius</taxon>
    </lineage>
</organism>
<comment type="caution">
    <text evidence="10">The sequence shown here is derived from an EMBL/GenBank/DDBJ whole genome shotgun (WGS) entry which is preliminary data.</text>
</comment>
<feature type="transmembrane region" description="Helical" evidence="8">
    <location>
        <begin position="79"/>
        <end position="97"/>
    </location>
</feature>
<feature type="transmembrane region" description="Helical" evidence="8">
    <location>
        <begin position="7"/>
        <end position="26"/>
    </location>
</feature>
<feature type="transmembrane region" description="Helical" evidence="8">
    <location>
        <begin position="299"/>
        <end position="323"/>
    </location>
</feature>
<dbReference type="PANTHER" id="PTHR48021">
    <property type="match status" value="1"/>
</dbReference>
<gene>
    <name evidence="10" type="ORF">PAPOLLO_LOCUS4543</name>
</gene>
<evidence type="ECO:0000256" key="3">
    <source>
        <dbReference type="ARBA" id="ARBA00022475"/>
    </source>
</evidence>
<feature type="domain" description="Major facilitator superfamily (MFS) profile" evidence="9">
    <location>
        <begin position="1"/>
        <end position="449"/>
    </location>
</feature>
<feature type="transmembrane region" description="Helical" evidence="8">
    <location>
        <begin position="103"/>
        <end position="125"/>
    </location>
</feature>
<evidence type="ECO:0000256" key="2">
    <source>
        <dbReference type="ARBA" id="ARBA00022448"/>
    </source>
</evidence>
<dbReference type="InterPro" id="IPR050549">
    <property type="entry name" value="MFS_Trehalose_Transporter"/>
</dbReference>
<feature type="transmembrane region" description="Helical" evidence="8">
    <location>
        <begin position="394"/>
        <end position="414"/>
    </location>
</feature>
<dbReference type="OrthoDB" id="8120565at2759"/>
<dbReference type="GO" id="GO:0005886">
    <property type="term" value="C:plasma membrane"/>
    <property type="evidence" value="ECO:0007669"/>
    <property type="project" value="UniProtKB-SubCell"/>
</dbReference>
<feature type="transmembrane region" description="Helical" evidence="8">
    <location>
        <begin position="330"/>
        <end position="352"/>
    </location>
</feature>
<feature type="transmembrane region" description="Helical" evidence="8">
    <location>
        <begin position="137"/>
        <end position="158"/>
    </location>
</feature>
<dbReference type="InterPro" id="IPR005828">
    <property type="entry name" value="MFS_sugar_transport-like"/>
</dbReference>
<evidence type="ECO:0000256" key="5">
    <source>
        <dbReference type="ARBA" id="ARBA00022692"/>
    </source>
</evidence>
<sequence>MSVMFQIGCSIIVCYTYFTFGLMYVWPSTTVKNFSSSNTTLHRPMYETEIALFGSLSSIGALISTLLTALLLDKLGRKYSCVLCSLAQVVSWTIVVVSNRVEAILVATFISGMGGNCALVVPIFVSEFSQDSIRGMTTSGSMVAINLGILVSYLLGGFLKYNTMIYACLSMSVASMVMLLLLKESPLFLMKKGMEKDSAKAIAFYSRAKEDSIEVLQKINKIRMALNPDLEGLTPEEEKLNRNPLLLSKTSNWAFFKKSRSTRRALLVVFTIYTAVVFQGTVVAQVYAKPLFEEAIPNISATLSSALLALISVMSNCTGAYLVDRVGRRALIIYSSVFAGVSCVLLGSQVSLHWGPHWINAVFIYVFIIMHMAGSETVPIVLVSEVFSPEIKGLMSMICLEWAWICNFMVLFLYNPLVSAIGLGPVFYIFAGVCFGGAVFCFFFLPETKGLSLNVIQTLFAKKYM</sequence>
<evidence type="ECO:0000256" key="4">
    <source>
        <dbReference type="ARBA" id="ARBA00022597"/>
    </source>
</evidence>
<comment type="subcellular location">
    <subcellularLocation>
        <location evidence="1">Cell membrane</location>
        <topology evidence="1">Multi-pass membrane protein</topology>
    </subcellularLocation>
</comment>
<keyword evidence="7 8" id="KW-0472">Membrane</keyword>
<feature type="transmembrane region" description="Helical" evidence="8">
    <location>
        <begin position="164"/>
        <end position="182"/>
    </location>
</feature>
<evidence type="ECO:0000256" key="7">
    <source>
        <dbReference type="ARBA" id="ARBA00023136"/>
    </source>
</evidence>
<evidence type="ECO:0000313" key="11">
    <source>
        <dbReference type="Proteomes" id="UP000691718"/>
    </source>
</evidence>
<dbReference type="Pfam" id="PF00083">
    <property type="entry name" value="Sugar_tr"/>
    <property type="match status" value="1"/>
</dbReference>
<dbReference type="PANTHER" id="PTHR48021:SF1">
    <property type="entry name" value="GH07001P-RELATED"/>
    <property type="match status" value="1"/>
</dbReference>
<protein>
    <submittedName>
        <fullName evidence="10">(apollo) hypothetical protein</fullName>
    </submittedName>
</protein>
<dbReference type="GO" id="GO:0022857">
    <property type="term" value="F:transmembrane transporter activity"/>
    <property type="evidence" value="ECO:0007669"/>
    <property type="project" value="InterPro"/>
</dbReference>
<keyword evidence="2" id="KW-0813">Transport</keyword>
<feature type="transmembrane region" description="Helical" evidence="8">
    <location>
        <begin position="358"/>
        <end position="382"/>
    </location>
</feature>
<proteinExistence type="predicted"/>
<dbReference type="InterPro" id="IPR020846">
    <property type="entry name" value="MFS_dom"/>
</dbReference>
<feature type="transmembrane region" description="Helical" evidence="8">
    <location>
        <begin position="426"/>
        <end position="445"/>
    </location>
</feature>
<accession>A0A8S3WBX2</accession>
<dbReference type="AlphaFoldDB" id="A0A8S3WBX2"/>
<evidence type="ECO:0000256" key="1">
    <source>
        <dbReference type="ARBA" id="ARBA00004651"/>
    </source>
</evidence>
<keyword evidence="6 8" id="KW-1133">Transmembrane helix</keyword>
<dbReference type="Proteomes" id="UP000691718">
    <property type="component" value="Unassembled WGS sequence"/>
</dbReference>
<dbReference type="FunFam" id="1.20.1250.20:FF:000218">
    <property type="entry name" value="facilitated trehalose transporter Tret1"/>
    <property type="match status" value="1"/>
</dbReference>
<name>A0A8S3WBX2_PARAO</name>
<evidence type="ECO:0000259" key="9">
    <source>
        <dbReference type="PROSITE" id="PS50850"/>
    </source>
</evidence>
<keyword evidence="11" id="KW-1185">Reference proteome</keyword>
<reference evidence="10" key="1">
    <citation type="submission" date="2021-04" db="EMBL/GenBank/DDBJ databases">
        <authorList>
            <person name="Tunstrom K."/>
        </authorList>
    </citation>
    <scope>NUCLEOTIDE SEQUENCE</scope>
</reference>
<evidence type="ECO:0000256" key="8">
    <source>
        <dbReference type="SAM" id="Phobius"/>
    </source>
</evidence>
<keyword evidence="5 8" id="KW-0812">Transmembrane</keyword>
<dbReference type="InterPro" id="IPR005829">
    <property type="entry name" value="Sugar_transporter_CS"/>
</dbReference>
<evidence type="ECO:0000256" key="6">
    <source>
        <dbReference type="ARBA" id="ARBA00022989"/>
    </source>
</evidence>
<dbReference type="EMBL" id="CAJQZP010000280">
    <property type="protein sequence ID" value="CAG4952084.1"/>
    <property type="molecule type" value="Genomic_DNA"/>
</dbReference>
<dbReference type="PROSITE" id="PS00216">
    <property type="entry name" value="SUGAR_TRANSPORT_1"/>
    <property type="match status" value="2"/>
</dbReference>
<feature type="transmembrane region" description="Helical" evidence="8">
    <location>
        <begin position="50"/>
        <end position="72"/>
    </location>
</feature>
<feature type="transmembrane region" description="Helical" evidence="8">
    <location>
        <begin position="265"/>
        <end position="287"/>
    </location>
</feature>
<keyword evidence="3" id="KW-1003">Cell membrane</keyword>
<keyword evidence="4" id="KW-0762">Sugar transport</keyword>
<dbReference type="PROSITE" id="PS50850">
    <property type="entry name" value="MFS"/>
    <property type="match status" value="1"/>
</dbReference>
<evidence type="ECO:0000313" key="10">
    <source>
        <dbReference type="EMBL" id="CAG4952084.1"/>
    </source>
</evidence>